<dbReference type="KEGG" id="drc:G0Q07_18180"/>
<evidence type="ECO:0008006" key="4">
    <source>
        <dbReference type="Google" id="ProtNLM"/>
    </source>
</evidence>
<evidence type="ECO:0000313" key="3">
    <source>
        <dbReference type="Proteomes" id="UP000474630"/>
    </source>
</evidence>
<reference evidence="2 3" key="1">
    <citation type="submission" date="2020-02" db="EMBL/GenBank/DDBJ databases">
        <title>Genome sequencing for Draconibacterium sp. strain M1.</title>
        <authorList>
            <person name="Park S.-J."/>
        </authorList>
    </citation>
    <scope>NUCLEOTIDE SEQUENCE [LARGE SCALE GENOMIC DNA]</scope>
    <source>
        <strain evidence="2 3">M1</strain>
    </source>
</reference>
<name>A0A6C0RIT2_9BACT</name>
<protein>
    <recommendedName>
        <fullName evidence="4">Cell division protein FtsL</fullName>
    </recommendedName>
</protein>
<gene>
    <name evidence="2" type="ORF">G0Q07_18180</name>
</gene>
<organism evidence="2 3">
    <name type="scientific">Draconibacterium halophilum</name>
    <dbReference type="NCBI Taxonomy" id="2706887"/>
    <lineage>
        <taxon>Bacteria</taxon>
        <taxon>Pseudomonadati</taxon>
        <taxon>Bacteroidota</taxon>
        <taxon>Bacteroidia</taxon>
        <taxon>Marinilabiliales</taxon>
        <taxon>Prolixibacteraceae</taxon>
        <taxon>Draconibacterium</taxon>
    </lineage>
</organism>
<dbReference type="EMBL" id="CP048409">
    <property type="protein sequence ID" value="QIA09515.1"/>
    <property type="molecule type" value="Genomic_DNA"/>
</dbReference>
<keyword evidence="3" id="KW-1185">Reference proteome</keyword>
<feature type="coiled-coil region" evidence="1">
    <location>
        <begin position="21"/>
        <end position="48"/>
    </location>
</feature>
<keyword evidence="1" id="KW-0175">Coiled coil</keyword>
<evidence type="ECO:0000313" key="2">
    <source>
        <dbReference type="EMBL" id="QIA09515.1"/>
    </source>
</evidence>
<dbReference type="Pfam" id="PF19579">
    <property type="entry name" value="FtsL_2"/>
    <property type="match status" value="1"/>
</dbReference>
<dbReference type="Proteomes" id="UP000474630">
    <property type="component" value="Chromosome"/>
</dbReference>
<dbReference type="AlphaFoldDB" id="A0A6C0RIT2"/>
<accession>A0A6C0RIT2</accession>
<dbReference type="InterPro" id="IPR045755">
    <property type="entry name" value="FtsL-like"/>
</dbReference>
<evidence type="ECO:0000256" key="1">
    <source>
        <dbReference type="SAM" id="Coils"/>
    </source>
</evidence>
<proteinExistence type="predicted"/>
<sequence length="85" mass="9491">MPFVGFLAVLGLLLITNRNWSESTLREIVVLQQELEELRSESVTLSAKLMDASRPSEVAKRVAEAGIGLQEPMRPPQKITVEKED</sequence>